<evidence type="ECO:0000313" key="1">
    <source>
        <dbReference type="EMBL" id="RDY04740.1"/>
    </source>
</evidence>
<evidence type="ECO:0000313" key="2">
    <source>
        <dbReference type="Proteomes" id="UP000257109"/>
    </source>
</evidence>
<feature type="non-terminal residue" evidence="1">
    <location>
        <position position="1"/>
    </location>
</feature>
<dbReference type="EMBL" id="QJKJ01002022">
    <property type="protein sequence ID" value="RDY04740.1"/>
    <property type="molecule type" value="Genomic_DNA"/>
</dbReference>
<protein>
    <recommendedName>
        <fullName evidence="3">Reverse transcriptase Ty1/copia-type domain-containing protein</fullName>
    </recommendedName>
</protein>
<keyword evidence="2" id="KW-1185">Reference proteome</keyword>
<gene>
    <name evidence="1" type="ORF">CR513_11507</name>
</gene>
<evidence type="ECO:0008006" key="3">
    <source>
        <dbReference type="Google" id="ProtNLM"/>
    </source>
</evidence>
<dbReference type="AlphaFoldDB" id="A0A371HPM2"/>
<reference evidence="1" key="1">
    <citation type="submission" date="2018-05" db="EMBL/GenBank/DDBJ databases">
        <title>Draft genome of Mucuna pruriens seed.</title>
        <authorList>
            <person name="Nnadi N.E."/>
            <person name="Vos R."/>
            <person name="Hasami M.H."/>
            <person name="Devisetty U.K."/>
            <person name="Aguiy J.C."/>
        </authorList>
    </citation>
    <scope>NUCLEOTIDE SEQUENCE [LARGE SCALE GENOMIC DNA]</scope>
    <source>
        <strain evidence="1">JCA_2017</strain>
    </source>
</reference>
<proteinExistence type="predicted"/>
<sequence>IRIFEDVSNYKNGKGVLAKSVRVIDAAADTVFEVLLSTEQQKKYEIGNDSRVFFQAPLHNKIGEIKNKNLRLNPNTIISRKCSKMVVLTCPISQLPFRILALKSHVDILFSFYHNLSTSSKLPPKVFKGISFVHLHGQDRGKLDLKKLNYVFIGYSYIQKGLKKVLYGLKQSPKTWFRRFTKVMTTLGYKAKDATLYSSNT</sequence>
<accession>A0A371HPM2</accession>
<dbReference type="Proteomes" id="UP000257109">
    <property type="component" value="Unassembled WGS sequence"/>
</dbReference>
<dbReference type="STRING" id="157652.A0A371HPM2"/>
<feature type="non-terminal residue" evidence="1">
    <location>
        <position position="201"/>
    </location>
</feature>
<comment type="caution">
    <text evidence="1">The sequence shown here is derived from an EMBL/GenBank/DDBJ whole genome shotgun (WGS) entry which is preliminary data.</text>
</comment>
<name>A0A371HPM2_MUCPR</name>
<dbReference type="OrthoDB" id="9970435at2759"/>
<organism evidence="1 2">
    <name type="scientific">Mucuna pruriens</name>
    <name type="common">Velvet bean</name>
    <name type="synonym">Dolichos pruriens</name>
    <dbReference type="NCBI Taxonomy" id="157652"/>
    <lineage>
        <taxon>Eukaryota</taxon>
        <taxon>Viridiplantae</taxon>
        <taxon>Streptophyta</taxon>
        <taxon>Embryophyta</taxon>
        <taxon>Tracheophyta</taxon>
        <taxon>Spermatophyta</taxon>
        <taxon>Magnoliopsida</taxon>
        <taxon>eudicotyledons</taxon>
        <taxon>Gunneridae</taxon>
        <taxon>Pentapetalae</taxon>
        <taxon>rosids</taxon>
        <taxon>fabids</taxon>
        <taxon>Fabales</taxon>
        <taxon>Fabaceae</taxon>
        <taxon>Papilionoideae</taxon>
        <taxon>50 kb inversion clade</taxon>
        <taxon>NPAAA clade</taxon>
        <taxon>indigoferoid/millettioid clade</taxon>
        <taxon>Phaseoleae</taxon>
        <taxon>Mucuna</taxon>
    </lineage>
</organism>